<dbReference type="SUPFAM" id="SSF53098">
    <property type="entry name" value="Ribonuclease H-like"/>
    <property type="match status" value="1"/>
</dbReference>
<reference evidence="3 4" key="1">
    <citation type="submission" date="2018-03" db="EMBL/GenBank/DDBJ databases">
        <title>The ancient ancestry and fast evolution of plastids.</title>
        <authorList>
            <person name="Moore K.R."/>
            <person name="Magnabosco C."/>
            <person name="Momper L."/>
            <person name="Gold D.A."/>
            <person name="Bosak T."/>
            <person name="Fournier G.P."/>
        </authorList>
    </citation>
    <scope>NUCLEOTIDE SEQUENCE [LARGE SCALE GENOMIC DNA]</scope>
    <source>
        <strain evidence="3 4">CCALA 037</strain>
    </source>
</reference>
<dbReference type="NCBIfam" id="TIGR03491">
    <property type="entry name" value="TM0106 family RecB-like putative nuclease"/>
    <property type="match status" value="1"/>
</dbReference>
<proteinExistence type="predicted"/>
<protein>
    <submittedName>
        <fullName evidence="3">Recombinase RecB</fullName>
    </submittedName>
</protein>
<dbReference type="InterPro" id="IPR019993">
    <property type="entry name" value="RecB_nuclease_TM0106_put"/>
</dbReference>
<evidence type="ECO:0000259" key="2">
    <source>
        <dbReference type="Pfam" id="PF13482"/>
    </source>
</evidence>
<comment type="caution">
    <text evidence="3">The sequence shown here is derived from an EMBL/GenBank/DDBJ whole genome shotgun (WGS) entry which is preliminary data.</text>
</comment>
<dbReference type="InterPro" id="IPR038720">
    <property type="entry name" value="YprB_RNase_H-like_dom"/>
</dbReference>
<dbReference type="Proteomes" id="UP000238937">
    <property type="component" value="Unassembled WGS sequence"/>
</dbReference>
<dbReference type="InterPro" id="IPR052344">
    <property type="entry name" value="Transposase-related"/>
</dbReference>
<sequence length="908" mass="106266">MSIVITSEILQAYSLCPRKAYLLMYGKKGETLHEYEQILIRNQLENQSKNWEIIQQKHINVYPYSISNLENGYEVLIDANLAADKFQVNCSILLTRVNNLSYEPTIFIGTHTINNTDKISLMFVSHVLTKIQGNTPETGYIVNIKGESRRLNLKESHKVIMPLLEPLQEWLNQSSPEEPPVILNKHCSLCQFREQCKAKAIQEDNLSLLDKVTSKIVTQYAKKGIFTVKQLSYLFKPRKRKRRAKKPPALTHDLKLQALAIRTGKIYLQEIPSIKRQETELYLDLEGLPDLSLYYLIGLLVRQGDNISYYPFWADCIEDEIKIWQNFLEFIAQYADIPIYHYGSYDLRAIKTLDKRYGTDNQALIARLFNVNKEVYGKVYFPVYSNKLKEVANFIGATWTETDASGIQSLVWRHYWNDSYETQYKSKLITYNQEDCYALKLLVDELEKIKCSADVLSDVDFAQSPKSQVSKSGEKIGSQFEMILKFASIKYEKKKISFSQGQIVEGRKRGGANPSRAVPKPNKIVQVPQANTCLKCGYNPLRLMEISAARTIIDLALTKNGIKKITTKYIGFYEYCVQCHRKYSPPKILEFESRQFYGHKFKSWIVYQRVALRLPFESILELAKEQFNEEMSSTRITYFLKNLAKYYAETEKAIIRQLLESPFVHVDETNFTINGVNWYVWVFTNGKYVIFKLTETRETGIVHQILDKYEGVLISDFYTGYDSVPCKQQKCWVHLIRNLNKDLRENPFDMEYEGLILGIRNLIIPIMEAVQENGLNKLNFQRFEKEIDSFYENFIENKHYKSDLTSRYQQHFKKYRDALFTFLRQDEIPWHNNTAENAIRHVAIQRDISKASFHEEPTRNYLVLLGIRQTCRYQNKSFFSFLFSEDTDLDNFKPRKSRHNKKQKLTYS</sequence>
<accession>A0A2T1GKF1</accession>
<feature type="domain" description="Transposase IS66 central" evidence="1">
    <location>
        <begin position="596"/>
        <end position="852"/>
    </location>
</feature>
<dbReference type="PANTHER" id="PTHR33678">
    <property type="entry name" value="BLL1576 PROTEIN"/>
    <property type="match status" value="1"/>
</dbReference>
<dbReference type="Pfam" id="PF13482">
    <property type="entry name" value="RNase_H_2"/>
    <property type="match status" value="1"/>
</dbReference>
<feature type="domain" description="YprB ribonuclease H-like" evidence="2">
    <location>
        <begin position="281"/>
        <end position="446"/>
    </location>
</feature>
<evidence type="ECO:0000259" key="1">
    <source>
        <dbReference type="Pfam" id="PF03050"/>
    </source>
</evidence>
<dbReference type="OrthoDB" id="9757917at2"/>
<dbReference type="AlphaFoldDB" id="A0A2T1GKF1"/>
<dbReference type="RefSeq" id="WP_106301026.1">
    <property type="nucleotide sequence ID" value="NZ_PVWO01000040.1"/>
</dbReference>
<dbReference type="InterPro" id="IPR004291">
    <property type="entry name" value="Transposase_IS66_central"/>
</dbReference>
<dbReference type="InterPro" id="IPR012337">
    <property type="entry name" value="RNaseH-like_sf"/>
</dbReference>
<keyword evidence="4" id="KW-1185">Reference proteome</keyword>
<organism evidence="3 4">
    <name type="scientific">Chamaesiphon polymorphus CCALA 037</name>
    <dbReference type="NCBI Taxonomy" id="2107692"/>
    <lineage>
        <taxon>Bacteria</taxon>
        <taxon>Bacillati</taxon>
        <taxon>Cyanobacteriota</taxon>
        <taxon>Cyanophyceae</taxon>
        <taxon>Gomontiellales</taxon>
        <taxon>Chamaesiphonaceae</taxon>
        <taxon>Chamaesiphon</taxon>
    </lineage>
</organism>
<name>A0A2T1GKF1_9CYAN</name>
<gene>
    <name evidence="3" type="ORF">C7B77_05245</name>
</gene>
<dbReference type="PANTHER" id="PTHR33678:SF2">
    <property type="match status" value="1"/>
</dbReference>
<dbReference type="EMBL" id="PVWO01000040">
    <property type="protein sequence ID" value="PSB58314.1"/>
    <property type="molecule type" value="Genomic_DNA"/>
</dbReference>
<evidence type="ECO:0000313" key="3">
    <source>
        <dbReference type="EMBL" id="PSB58314.1"/>
    </source>
</evidence>
<evidence type="ECO:0000313" key="4">
    <source>
        <dbReference type="Proteomes" id="UP000238937"/>
    </source>
</evidence>
<dbReference type="Pfam" id="PF03050">
    <property type="entry name" value="DDE_Tnp_IS66"/>
    <property type="match status" value="1"/>
</dbReference>